<dbReference type="EMBL" id="KQ001653">
    <property type="protein sequence ID" value="KJP89230.1"/>
    <property type="molecule type" value="Genomic_DNA"/>
</dbReference>
<evidence type="ECO:0000256" key="5">
    <source>
        <dbReference type="ARBA" id="ARBA00022786"/>
    </source>
</evidence>
<evidence type="ECO:0000256" key="1">
    <source>
        <dbReference type="ARBA" id="ARBA00000707"/>
    </source>
</evidence>
<dbReference type="OrthoDB" id="289038at2759"/>
<evidence type="ECO:0000256" key="6">
    <source>
        <dbReference type="ARBA" id="ARBA00022801"/>
    </source>
</evidence>
<dbReference type="Proteomes" id="UP000054561">
    <property type="component" value="Unassembled WGS sequence"/>
</dbReference>
<feature type="region of interest" description="Disordered" evidence="8">
    <location>
        <begin position="158"/>
        <end position="189"/>
    </location>
</feature>
<feature type="region of interest" description="Disordered" evidence="8">
    <location>
        <begin position="259"/>
        <end position="279"/>
    </location>
</feature>
<keyword evidence="7" id="KW-0788">Thiol protease</keyword>
<feature type="domain" description="Ubiquitin carboxyl-terminal hydrolase C-terminal" evidence="9">
    <location>
        <begin position="557"/>
        <end position="718"/>
    </location>
</feature>
<keyword evidence="4" id="KW-0645">Protease</keyword>
<protein>
    <recommendedName>
        <fullName evidence="3">ubiquitinyl hydrolase 1</fullName>
        <ecNumber evidence="3">3.4.19.12</ecNumber>
    </recommendedName>
</protein>
<name>A0A0D9QQ62_PLAFR</name>
<evidence type="ECO:0000256" key="2">
    <source>
        <dbReference type="ARBA" id="ARBA00009085"/>
    </source>
</evidence>
<reference evidence="10 11" key="1">
    <citation type="submission" date="2014-03" db="EMBL/GenBank/DDBJ databases">
        <title>The Genome Sequence of Plasmodium fragile nilgiri.</title>
        <authorList>
            <consortium name="The Broad Institute Genomics Platform"/>
            <consortium name="The Broad Institute Genome Sequencing Center for Infectious Disease"/>
            <person name="Neafsey D."/>
            <person name="Duraisingh M."/>
            <person name="Young S.K."/>
            <person name="Zeng Q."/>
            <person name="Gargeya S."/>
            <person name="Abouelleil A."/>
            <person name="Alvarado L."/>
            <person name="Chapman S.B."/>
            <person name="Gainer-Dewar J."/>
            <person name="Goldberg J."/>
            <person name="Griggs A."/>
            <person name="Gujja S."/>
            <person name="Hansen M."/>
            <person name="Howarth C."/>
            <person name="Imamovic A."/>
            <person name="Larimer J."/>
            <person name="Pearson M."/>
            <person name="Poon T.W."/>
            <person name="Priest M."/>
            <person name="Roberts A."/>
            <person name="Saif S."/>
            <person name="Shea T."/>
            <person name="Sykes S."/>
            <person name="Wortman J."/>
            <person name="Nusbaum C."/>
            <person name="Birren B."/>
        </authorList>
    </citation>
    <scope>NUCLEOTIDE SEQUENCE [LARGE SCALE GENOMIC DNA]</scope>
    <source>
        <strain evidence="11">nilgiri</strain>
    </source>
</reference>
<dbReference type="GO" id="GO:0004843">
    <property type="term" value="F:cysteine-type deubiquitinase activity"/>
    <property type="evidence" value="ECO:0007669"/>
    <property type="project" value="UniProtKB-EC"/>
</dbReference>
<evidence type="ECO:0000313" key="11">
    <source>
        <dbReference type="Proteomes" id="UP000054561"/>
    </source>
</evidence>
<dbReference type="VEuPathDB" id="PlasmoDB:AK88_01108"/>
<dbReference type="InterPro" id="IPR029346">
    <property type="entry name" value="USP_C"/>
</dbReference>
<keyword evidence="11" id="KW-1185">Reference proteome</keyword>
<dbReference type="GeneID" id="24266422"/>
<feature type="compositionally biased region" description="Low complexity" evidence="8">
    <location>
        <begin position="78"/>
        <end position="96"/>
    </location>
</feature>
<evidence type="ECO:0000256" key="8">
    <source>
        <dbReference type="SAM" id="MobiDB-lite"/>
    </source>
</evidence>
<dbReference type="AlphaFoldDB" id="A0A0D9QQ62"/>
<dbReference type="EC" id="3.4.19.12" evidence="3"/>
<sequence length="743" mass="84312">MDNEGDRSAAPLNSGEYRGNVFTLNSDDEKIEEYVDMAHRRGTTKGANYPSSDGRAGHNVRSKVKKGQRGRNHGGHSSGVSSGNSSASRCSNSQESENLKGIATPHRNNMDAVSHVGESGGEQINRNSSCRKTGQKTSDGRIPMNGEHVSDSIYSYHKNRAHGGANHGNTTAGAQNEISQGTDNDEASEAQMNDRSRALLHENMNSINSMNVMGSNENVIGVSTHCMEMSSNVGVPNFMVPNERAGNGQSSEPVNDSIISSNAPLGSGTSQMNRRRRKNRRAKIIKKCGGLKDKEEPILPFYVICDYLDFVERKMYVNKFRFKLYDPIYQLGKYRNCAGVVLKKDLKKSCLNYIDSNFIFLKKELCKIDLDIDIRCPTKQIFKHVCYRMNVDPTHVLIFPYPPLNSPINFNPYNIDSFTSNSDSDGDNYQKNSNSNYGPMPFEMLIKQHAVALEHNSLTEQKTFCLSLLPFHYKYFTRLYPEDSPKYFHYVVHLFNANVQSVAAFTGHIKLKKSLPNKNRGEDNYFQGDVDSSSEVSGSSNSDRSSSTMANRNYVANNYTTVQDLIDKIKLEINPYLKKRGINVKQKFRLLFTFGPKIKYLSHNEQLIQMDFVNTNHIKNVYVTPLRMEPDFTDEQKHLIETDQLKIIHVFNQTPSKEVFGYSFDVLVDPNDNMLDIKNRIRKRTLLPKYIFDKITFFEFENGQRIWRSNDDTINWKNKQFAIIIGEHHAPSQSKPQMGMKIA</sequence>
<keyword evidence="6" id="KW-0378">Hydrolase</keyword>
<organism evidence="10 11">
    <name type="scientific">Plasmodium fragile</name>
    <dbReference type="NCBI Taxonomy" id="5857"/>
    <lineage>
        <taxon>Eukaryota</taxon>
        <taxon>Sar</taxon>
        <taxon>Alveolata</taxon>
        <taxon>Apicomplexa</taxon>
        <taxon>Aconoidasida</taxon>
        <taxon>Haemosporida</taxon>
        <taxon>Plasmodiidae</taxon>
        <taxon>Plasmodium</taxon>
        <taxon>Plasmodium (Plasmodium)</taxon>
    </lineage>
</organism>
<evidence type="ECO:0000313" key="10">
    <source>
        <dbReference type="EMBL" id="KJP89230.1"/>
    </source>
</evidence>
<accession>A0A0D9QQ62</accession>
<feature type="compositionally biased region" description="Polar residues" evidence="8">
    <location>
        <begin position="122"/>
        <end position="137"/>
    </location>
</feature>
<evidence type="ECO:0000256" key="7">
    <source>
        <dbReference type="ARBA" id="ARBA00022807"/>
    </source>
</evidence>
<comment type="catalytic activity">
    <reaction evidence="1">
        <text>Thiol-dependent hydrolysis of ester, thioester, amide, peptide and isopeptide bonds formed by the C-terminal Gly of ubiquitin (a 76-residue protein attached to proteins as an intracellular targeting signal).</text>
        <dbReference type="EC" id="3.4.19.12"/>
    </reaction>
</comment>
<dbReference type="Pfam" id="PF14533">
    <property type="entry name" value="USP7_C2"/>
    <property type="match status" value="1"/>
</dbReference>
<gene>
    <name evidence="10" type="ORF">AK88_01108</name>
</gene>
<proteinExistence type="inferred from homology"/>
<dbReference type="RefSeq" id="XP_012334169.1">
    <property type="nucleotide sequence ID" value="XM_012478746.1"/>
</dbReference>
<feature type="region of interest" description="Disordered" evidence="8">
    <location>
        <begin position="520"/>
        <end position="549"/>
    </location>
</feature>
<evidence type="ECO:0000256" key="4">
    <source>
        <dbReference type="ARBA" id="ARBA00022670"/>
    </source>
</evidence>
<evidence type="ECO:0000259" key="9">
    <source>
        <dbReference type="Pfam" id="PF14533"/>
    </source>
</evidence>
<comment type="similarity">
    <text evidence="2">Belongs to the peptidase C19 family.</text>
</comment>
<keyword evidence="5" id="KW-0833">Ubl conjugation pathway</keyword>
<feature type="compositionally biased region" description="Low complexity" evidence="8">
    <location>
        <begin position="533"/>
        <end position="547"/>
    </location>
</feature>
<evidence type="ECO:0000256" key="3">
    <source>
        <dbReference type="ARBA" id="ARBA00012759"/>
    </source>
</evidence>
<feature type="compositionally biased region" description="Basic residues" evidence="8">
    <location>
        <begin position="58"/>
        <end position="74"/>
    </location>
</feature>
<feature type="compositionally biased region" description="Polar residues" evidence="8">
    <location>
        <begin position="259"/>
        <end position="272"/>
    </location>
</feature>
<feature type="compositionally biased region" description="Low complexity" evidence="8">
    <location>
        <begin position="162"/>
        <end position="174"/>
    </location>
</feature>
<dbReference type="GO" id="GO:0006508">
    <property type="term" value="P:proteolysis"/>
    <property type="evidence" value="ECO:0007669"/>
    <property type="project" value="UniProtKB-KW"/>
</dbReference>
<feature type="region of interest" description="Disordered" evidence="8">
    <location>
        <begin position="1"/>
        <end position="146"/>
    </location>
</feature>